<evidence type="ECO:0000256" key="6">
    <source>
        <dbReference type="ARBA" id="ARBA00023242"/>
    </source>
</evidence>
<dbReference type="OMA" id="IPIHYNQ"/>
<comment type="subcellular location">
    <subcellularLocation>
        <location evidence="1">Nucleus</location>
    </subcellularLocation>
</comment>
<dbReference type="InterPro" id="IPR036358">
    <property type="entry name" value="BTD_sf"/>
</dbReference>
<dbReference type="InterPro" id="IPR013783">
    <property type="entry name" value="Ig-like_fold"/>
</dbReference>
<dbReference type="InterPro" id="IPR015351">
    <property type="entry name" value="RBP-J/Cbf11/Cbf12_DNA-bd"/>
</dbReference>
<dbReference type="InterPro" id="IPR014756">
    <property type="entry name" value="Ig_E-set"/>
</dbReference>
<proteinExistence type="inferred from homology"/>
<dbReference type="EMBL" id="LT554351">
    <property type="protein sequence ID" value="SAM04239.1"/>
    <property type="molecule type" value="Genomic_DNA"/>
</dbReference>
<evidence type="ECO:0000256" key="1">
    <source>
        <dbReference type="ARBA" id="ARBA00004123"/>
    </source>
</evidence>
<feature type="compositionally biased region" description="Low complexity" evidence="7">
    <location>
        <begin position="167"/>
        <end position="188"/>
    </location>
</feature>
<evidence type="ECO:0000256" key="4">
    <source>
        <dbReference type="ARBA" id="ARBA00023125"/>
    </source>
</evidence>
<evidence type="ECO:0000313" key="11">
    <source>
        <dbReference type="Proteomes" id="UP000078561"/>
    </source>
</evidence>
<keyword evidence="4" id="KW-0238">DNA-binding</keyword>
<dbReference type="InterPro" id="IPR015350">
    <property type="entry name" value="Beta-trefoil_DNA-bd_dom"/>
</dbReference>
<dbReference type="Pfam" id="PF20144">
    <property type="entry name" value="TIG_SUH"/>
    <property type="match status" value="1"/>
</dbReference>
<feature type="domain" description="Beta-trefoil DNA-binding" evidence="9">
    <location>
        <begin position="608"/>
        <end position="985"/>
    </location>
</feature>
<gene>
    <name evidence="10" type="primary">ABSGL_10099.1 scaffold 11786</name>
</gene>
<dbReference type="STRING" id="4829.A0A163MEW7"/>
<feature type="compositionally biased region" description="Low complexity" evidence="7">
    <location>
        <begin position="19"/>
        <end position="30"/>
    </location>
</feature>
<dbReference type="GO" id="GO:0005634">
    <property type="term" value="C:nucleus"/>
    <property type="evidence" value="ECO:0007669"/>
    <property type="project" value="UniProtKB-SubCell"/>
</dbReference>
<feature type="region of interest" description="Disordered" evidence="7">
    <location>
        <begin position="300"/>
        <end position="326"/>
    </location>
</feature>
<dbReference type="SMART" id="SM01267">
    <property type="entry name" value="LAG1_DNAbind"/>
    <property type="match status" value="1"/>
</dbReference>
<dbReference type="Pfam" id="PF09271">
    <property type="entry name" value="LAG1-DNAbind"/>
    <property type="match status" value="1"/>
</dbReference>
<dbReference type="InterPro" id="IPR008967">
    <property type="entry name" value="p53-like_TF_DNA-bd_sf"/>
</dbReference>
<dbReference type="InParanoid" id="A0A163MEW7"/>
<dbReference type="GO" id="GO:0000978">
    <property type="term" value="F:RNA polymerase II cis-regulatory region sequence-specific DNA binding"/>
    <property type="evidence" value="ECO:0007669"/>
    <property type="project" value="InterPro"/>
</dbReference>
<dbReference type="Gene3D" id="2.60.40.1450">
    <property type="entry name" value="LAG1, DNA binding domain"/>
    <property type="match status" value="1"/>
</dbReference>
<keyword evidence="5" id="KW-0804">Transcription</keyword>
<name>A0A163MEW7_ABSGL</name>
<feature type="region of interest" description="Disordered" evidence="7">
    <location>
        <begin position="946"/>
        <end position="984"/>
    </location>
</feature>
<evidence type="ECO:0000256" key="7">
    <source>
        <dbReference type="SAM" id="MobiDB-lite"/>
    </source>
</evidence>
<keyword evidence="6" id="KW-0539">Nucleus</keyword>
<dbReference type="InterPro" id="IPR040159">
    <property type="entry name" value="CLS_fam"/>
</dbReference>
<dbReference type="Pfam" id="PF09270">
    <property type="entry name" value="BTD"/>
    <property type="match status" value="1"/>
</dbReference>
<dbReference type="SUPFAM" id="SSF49417">
    <property type="entry name" value="p53-like transcription factors"/>
    <property type="match status" value="1"/>
</dbReference>
<dbReference type="GO" id="GO:0001228">
    <property type="term" value="F:DNA-binding transcription activator activity, RNA polymerase II-specific"/>
    <property type="evidence" value="ECO:0007669"/>
    <property type="project" value="InterPro"/>
</dbReference>
<keyword evidence="11" id="KW-1185">Reference proteome</keyword>
<dbReference type="SUPFAM" id="SSF81296">
    <property type="entry name" value="E set domains"/>
    <property type="match status" value="1"/>
</dbReference>
<evidence type="ECO:0008006" key="12">
    <source>
        <dbReference type="Google" id="ProtNLM"/>
    </source>
</evidence>
<feature type="region of interest" description="Disordered" evidence="7">
    <location>
        <begin position="165"/>
        <end position="188"/>
    </location>
</feature>
<feature type="compositionally biased region" description="Low complexity" evidence="7">
    <location>
        <begin position="115"/>
        <end position="133"/>
    </location>
</feature>
<evidence type="ECO:0000259" key="8">
    <source>
        <dbReference type="SMART" id="SM01267"/>
    </source>
</evidence>
<accession>A0A163MEW7</accession>
<sequence>MSIPATNYYDPATTTATTAAATEATHTPTPSSFELTTNNNNSHKDSRKRKQRVSATEPYFATHYHWEAEQQISNTPPQHNKDWSSSAKASQPTFDHQQVDQSAFVFDSSFFHGYHQPYSSQPSGQQPYRQPYSHQLESPQQQTSDPLQSLLQSQDIDHRAFQSTWDTSLPSNHQSSSTSTTTSTHHHNNTTFSPDGFLDALSDERSTNNLIKFDQIAASLTTDKSAHPLSSHGLGNNNNSSSSDGSMMLLTSQHYPNSNTTTTTTTSGTPPSSPTTMPSTQSSPAIAPMYGRLSNLSLRQHQPNVPSMNNHHYQQQQSPSPTYGKQHNGGNDVDVMMTINERPMYESYASLAHPSNDLKLDYQPPLTPSRNLHAVAAARSIQQQATAAKLQPIIQQYLRSKDPMIMGEKTVVIMSSKVAQKSYGTEKRFLCPPPTAILVGSTWWSKKHPLDSPDSDQVFQEGQGDSITRVAPPKVTVCISGESSSQAGQIEWYSQVNAMVVGQTGSPQQSTHHDPSTSNNTRFKNQSMAETRSNVGNWYHNPRLDPVGGGRCVSKQLFINDADEKRKRVECLVKIQIHGQWMGTLAGKGIKVISKPSKKRQSVKNMELCIHHGSVVSLFNRIRSQTVSTKYLGVSNGTDSAFGFPGQPQTDQSKTNDGTCFVARTTSWDPFVIWLLDTSTAPPEQQQQQQGTTSSSHAEDYIGHRAFKPSVNYPPPPAIALRNTTQQPLAIHYNQHVVLQCLTTGLVSPVMIVRKVDKASTVVGGARSVEEPVLNNGGEYGDEILGDPVSQLHKIALQIVQDSSQASRQQQQQPYQPADLTTGLMEHMLPRFNSPVTYLACLNDMVGMHRSTEQRQPILKTPPPPPPHQPVSFAQEEIVEEGGRVVRKRKVSVYANQQPQLSPSILGMPDLYNDPTGFYGDRRRANSSDDYGLDQHHQLQGSASTSILTGGVHDNHWPTPPRSRSLSTQDHRRRTSTSSSSTSSWMNGPLGGAYWYEDVSDAAVWTLVGTDIASYTFLPPPPADDNDDDTLVPTVFPHLSHYTLLPDDVLHLHGDNLARDLQVWLGDVRVPHVEYKSRELMVCRLPPLHQLQECPFLESYQASAKMHYQLPFLLVKTVDGIVHKSSIFYQF</sequence>
<feature type="compositionally biased region" description="Low complexity" evidence="7">
    <location>
        <begin position="229"/>
        <end position="284"/>
    </location>
</feature>
<evidence type="ECO:0000313" key="10">
    <source>
        <dbReference type="EMBL" id="SAM04239.1"/>
    </source>
</evidence>
<feature type="compositionally biased region" description="Polar residues" evidence="7">
    <location>
        <begin position="31"/>
        <end position="41"/>
    </location>
</feature>
<evidence type="ECO:0000256" key="3">
    <source>
        <dbReference type="ARBA" id="ARBA00023015"/>
    </source>
</evidence>
<feature type="region of interest" description="Disordered" evidence="7">
    <location>
        <begin position="228"/>
        <end position="284"/>
    </location>
</feature>
<dbReference type="Proteomes" id="UP000078561">
    <property type="component" value="Unassembled WGS sequence"/>
</dbReference>
<feature type="compositionally biased region" description="Polar residues" evidence="7">
    <location>
        <begin position="135"/>
        <end position="148"/>
    </location>
</feature>
<feature type="region of interest" description="Disordered" evidence="7">
    <location>
        <begin position="19"/>
        <end position="54"/>
    </location>
</feature>
<dbReference type="InterPro" id="IPR037095">
    <property type="entry name" value="RBP-J/Cbf11_DNA-bd_sf"/>
</dbReference>
<feature type="region of interest" description="Disordered" evidence="7">
    <location>
        <begin position="73"/>
        <end position="97"/>
    </location>
</feature>
<dbReference type="AlphaFoldDB" id="A0A163MEW7"/>
<dbReference type="InterPro" id="IPR038007">
    <property type="entry name" value="RBP-Jkappa_IPT"/>
</dbReference>
<feature type="region of interest" description="Disordered" evidence="7">
    <location>
        <begin position="503"/>
        <end position="522"/>
    </location>
</feature>
<dbReference type="SUPFAM" id="SSF110217">
    <property type="entry name" value="DNA-binding protein LAG-1 (CSL)"/>
    <property type="match status" value="1"/>
</dbReference>
<organism evidence="10">
    <name type="scientific">Absidia glauca</name>
    <name type="common">Pin mould</name>
    <dbReference type="NCBI Taxonomy" id="4829"/>
    <lineage>
        <taxon>Eukaryota</taxon>
        <taxon>Fungi</taxon>
        <taxon>Fungi incertae sedis</taxon>
        <taxon>Mucoromycota</taxon>
        <taxon>Mucoromycotina</taxon>
        <taxon>Mucoromycetes</taxon>
        <taxon>Mucorales</taxon>
        <taxon>Cunninghamellaceae</taxon>
        <taxon>Absidia</taxon>
    </lineage>
</organism>
<evidence type="ECO:0000259" key="9">
    <source>
        <dbReference type="SMART" id="SM01268"/>
    </source>
</evidence>
<dbReference type="PANTHER" id="PTHR10665">
    <property type="entry name" value="RECOMBINING BINDING PROTEIN SUPPRESSOR OF HAIRLESS"/>
    <property type="match status" value="1"/>
</dbReference>
<feature type="domain" description="RBP-J/Cbf11/Cbf12 DNA binding" evidence="8">
    <location>
        <begin position="410"/>
        <end position="607"/>
    </location>
</feature>
<dbReference type="OrthoDB" id="5600360at2759"/>
<keyword evidence="3" id="KW-0805">Transcription regulation</keyword>
<reference evidence="10" key="1">
    <citation type="submission" date="2016-04" db="EMBL/GenBank/DDBJ databases">
        <authorList>
            <person name="Evans L.H."/>
            <person name="Alamgir A."/>
            <person name="Owens N."/>
            <person name="Weber N.D."/>
            <person name="Virtaneva K."/>
            <person name="Barbian K."/>
            <person name="Babar A."/>
            <person name="Rosenke K."/>
        </authorList>
    </citation>
    <scope>NUCLEOTIDE SEQUENCE [LARGE SCALE GENOMIC DNA]</scope>
    <source>
        <strain evidence="10">CBS 101.48</strain>
    </source>
</reference>
<protein>
    <recommendedName>
        <fullName evidence="12">LAG1-DNAbind-domain-containing protein</fullName>
    </recommendedName>
</protein>
<evidence type="ECO:0000256" key="2">
    <source>
        <dbReference type="ARBA" id="ARBA00009704"/>
    </source>
</evidence>
<dbReference type="Gene3D" id="2.60.40.10">
    <property type="entry name" value="Immunoglobulins"/>
    <property type="match status" value="1"/>
</dbReference>
<feature type="region of interest" description="Disordered" evidence="7">
    <location>
        <begin position="115"/>
        <end position="148"/>
    </location>
</feature>
<comment type="similarity">
    <text evidence="2">Belongs to the Su(H) family.</text>
</comment>
<evidence type="ECO:0000256" key="5">
    <source>
        <dbReference type="ARBA" id="ARBA00023163"/>
    </source>
</evidence>
<dbReference type="SMART" id="SM01268">
    <property type="entry name" value="BTD"/>
    <property type="match status" value="1"/>
</dbReference>